<gene>
    <name evidence="3" type="ORF">DICVIV_07706</name>
</gene>
<dbReference type="OrthoDB" id="5877983at2759"/>
<dbReference type="Pfam" id="PF02205">
    <property type="entry name" value="WH2"/>
    <property type="match status" value="1"/>
</dbReference>
<dbReference type="InterPro" id="IPR003124">
    <property type="entry name" value="WH2_dom"/>
</dbReference>
<feature type="domain" description="WH2" evidence="2">
    <location>
        <begin position="43"/>
        <end position="60"/>
    </location>
</feature>
<dbReference type="EMBL" id="KN716363">
    <property type="protein sequence ID" value="KJH46227.1"/>
    <property type="molecule type" value="Genomic_DNA"/>
</dbReference>
<dbReference type="Proteomes" id="UP000053766">
    <property type="component" value="Unassembled WGS sequence"/>
</dbReference>
<organism evidence="3 4">
    <name type="scientific">Dictyocaulus viviparus</name>
    <name type="common">Bovine lungworm</name>
    <dbReference type="NCBI Taxonomy" id="29172"/>
    <lineage>
        <taxon>Eukaryota</taxon>
        <taxon>Metazoa</taxon>
        <taxon>Ecdysozoa</taxon>
        <taxon>Nematoda</taxon>
        <taxon>Chromadorea</taxon>
        <taxon>Rhabditida</taxon>
        <taxon>Rhabditina</taxon>
        <taxon>Rhabditomorpha</taxon>
        <taxon>Strongyloidea</taxon>
        <taxon>Metastrongylidae</taxon>
        <taxon>Dictyocaulus</taxon>
    </lineage>
</organism>
<accession>A0A0D8XR39</accession>
<dbReference type="GO" id="GO:0003779">
    <property type="term" value="F:actin binding"/>
    <property type="evidence" value="ECO:0007669"/>
    <property type="project" value="InterPro"/>
</dbReference>
<reference evidence="4" key="2">
    <citation type="journal article" date="2016" name="Sci. Rep.">
        <title>Dictyocaulus viviparus genome, variome and transcriptome elucidate lungworm biology and support future intervention.</title>
        <authorList>
            <person name="McNulty S.N."/>
            <person name="Strube C."/>
            <person name="Rosa B.A."/>
            <person name="Martin J.C."/>
            <person name="Tyagi R."/>
            <person name="Choi Y.J."/>
            <person name="Wang Q."/>
            <person name="Hallsworth Pepin K."/>
            <person name="Zhang X."/>
            <person name="Ozersky P."/>
            <person name="Wilson R.K."/>
            <person name="Sternberg P.W."/>
            <person name="Gasser R.B."/>
            <person name="Mitreva M."/>
        </authorList>
    </citation>
    <scope>NUCLEOTIDE SEQUENCE [LARGE SCALE GENOMIC DNA]</scope>
    <source>
        <strain evidence="4">HannoverDv2000</strain>
    </source>
</reference>
<evidence type="ECO:0000256" key="1">
    <source>
        <dbReference type="SAM" id="MobiDB-lite"/>
    </source>
</evidence>
<evidence type="ECO:0000259" key="2">
    <source>
        <dbReference type="PROSITE" id="PS51082"/>
    </source>
</evidence>
<dbReference type="STRING" id="29172.A0A0D8XR39"/>
<evidence type="ECO:0000313" key="4">
    <source>
        <dbReference type="Proteomes" id="UP000053766"/>
    </source>
</evidence>
<protein>
    <recommendedName>
        <fullName evidence="2">WH2 domain-containing protein</fullName>
    </recommendedName>
</protein>
<feature type="region of interest" description="Disordered" evidence="1">
    <location>
        <begin position="1"/>
        <end position="41"/>
    </location>
</feature>
<sequence>MRSQPITQQVGMAPSPPLPPPAPPPPTLLVSSSNSVDSFQGKKPTALLADIQKGRKLRKVITNDRSAPQVGGKVSSPSVEGVTISSHLEMETKPVSGSGVRSGGSLTIGSLFVNGLPAKPSENKLHRINKSYTIPTATFTPSTSTEVSFVRPEINSPLTSSLVKPAEFSALSKPSPPPPPIQTMKPAINCNSSGREQFKTLRPMKSESNLPNVNLRRSGSSEDFPSCGSVPSRGPSNRPALHTPSVRPSAPPPPPPSIRINEGKTPEPPPPPAVGPVASTLNNRFGSSSYIINRGEENAPPPPPRTASKATSSALGSSLSYCPKFVNRDAHPLDRFTFKPLSSLPPPPILSQTHAP</sequence>
<feature type="compositionally biased region" description="Polar residues" evidence="1">
    <location>
        <begin position="1"/>
        <end position="10"/>
    </location>
</feature>
<keyword evidence="4" id="KW-1185">Reference proteome</keyword>
<feature type="compositionally biased region" description="Pro residues" evidence="1">
    <location>
        <begin position="14"/>
        <end position="27"/>
    </location>
</feature>
<proteinExistence type="predicted"/>
<feature type="region of interest" description="Disordered" evidence="1">
    <location>
        <begin position="168"/>
        <end position="314"/>
    </location>
</feature>
<evidence type="ECO:0000313" key="3">
    <source>
        <dbReference type="EMBL" id="KJH46227.1"/>
    </source>
</evidence>
<feature type="region of interest" description="Disordered" evidence="1">
    <location>
        <begin position="337"/>
        <end position="356"/>
    </location>
</feature>
<dbReference type="AlphaFoldDB" id="A0A0D8XR39"/>
<reference evidence="3 4" key="1">
    <citation type="submission" date="2013-11" db="EMBL/GenBank/DDBJ databases">
        <title>Draft genome of the bovine lungworm Dictyocaulus viviparus.</title>
        <authorList>
            <person name="Mitreva M."/>
        </authorList>
    </citation>
    <scope>NUCLEOTIDE SEQUENCE [LARGE SCALE GENOMIC DNA]</scope>
    <source>
        <strain evidence="3 4">HannoverDv2000</strain>
    </source>
</reference>
<dbReference type="PROSITE" id="PS51082">
    <property type="entry name" value="WH2"/>
    <property type="match status" value="1"/>
</dbReference>
<feature type="compositionally biased region" description="Polar residues" evidence="1">
    <location>
        <begin position="206"/>
        <end position="223"/>
    </location>
</feature>
<feature type="compositionally biased region" description="Polar residues" evidence="1">
    <location>
        <begin position="279"/>
        <end position="291"/>
    </location>
</feature>
<name>A0A0D8XR39_DICVI</name>